<dbReference type="RefSeq" id="XP_024887547.1">
    <property type="nucleotide sequence ID" value="XM_025031779.1"/>
</dbReference>
<evidence type="ECO:0000256" key="3">
    <source>
        <dbReference type="ARBA" id="ARBA00022771"/>
    </source>
</evidence>
<evidence type="ECO:0000256" key="11">
    <source>
        <dbReference type="SAM" id="MobiDB-lite"/>
    </source>
</evidence>
<dbReference type="Gene3D" id="3.30.160.60">
    <property type="entry name" value="Classic Zinc Finger"/>
    <property type="match status" value="1"/>
</dbReference>
<name>A0A6J1QYY6_9HYME</name>
<keyword evidence="8 10" id="KW-0804">Transcription</keyword>
<feature type="region of interest" description="Disordered" evidence="11">
    <location>
        <begin position="377"/>
        <end position="426"/>
    </location>
</feature>
<dbReference type="GO" id="GO:0071819">
    <property type="term" value="C:DUBm complex"/>
    <property type="evidence" value="ECO:0007669"/>
    <property type="project" value="UniProtKB-UniRule"/>
</dbReference>
<dbReference type="GO" id="GO:0000124">
    <property type="term" value="C:SAGA complex"/>
    <property type="evidence" value="ECO:0007669"/>
    <property type="project" value="UniProtKB-UniRule"/>
</dbReference>
<evidence type="ECO:0000256" key="5">
    <source>
        <dbReference type="ARBA" id="ARBA00022853"/>
    </source>
</evidence>
<dbReference type="GO" id="GO:0003713">
    <property type="term" value="F:transcription coactivator activity"/>
    <property type="evidence" value="ECO:0007669"/>
    <property type="project" value="UniProtKB-UniRule"/>
</dbReference>
<evidence type="ECO:0000256" key="9">
    <source>
        <dbReference type="ARBA" id="ARBA00023242"/>
    </source>
</evidence>
<evidence type="ECO:0000256" key="1">
    <source>
        <dbReference type="ARBA" id="ARBA00004123"/>
    </source>
</evidence>
<dbReference type="HAMAP" id="MF_03047">
    <property type="entry name" value="Sgf11"/>
    <property type="match status" value="1"/>
</dbReference>
<dbReference type="PANTHER" id="PTHR46367:SF1">
    <property type="entry name" value="ATAXIN-7-LIKE PROTEIN 3"/>
    <property type="match status" value="1"/>
</dbReference>
<keyword evidence="7 10" id="KW-0010">Activator</keyword>
<evidence type="ECO:0000256" key="2">
    <source>
        <dbReference type="ARBA" id="ARBA00022723"/>
    </source>
</evidence>
<reference evidence="14" key="1">
    <citation type="submission" date="2025-08" db="UniProtKB">
        <authorList>
            <consortium name="RefSeq"/>
        </authorList>
    </citation>
    <scope>IDENTIFICATION</scope>
    <source>
        <tissue evidence="14">Whole body</tissue>
    </source>
</reference>
<evidence type="ECO:0000313" key="14">
    <source>
        <dbReference type="RefSeq" id="XP_024887547.1"/>
    </source>
</evidence>
<dbReference type="AlphaFoldDB" id="A0A6J1QYY6"/>
<comment type="function">
    <text evidence="10">Component of the transcription regulatory histone acetylation (HAT) complex SAGA, a multiprotein complex that activates transcription by remodeling chromatin and mediating histone acetylation and deubiquitination. Within the SAGA complex, participates in a subcomplex that specifically deubiquitinates histone H2B. The SAGA complex is recruited to specific gene promoters by activators, where it is required for transcription.</text>
</comment>
<feature type="compositionally biased region" description="Low complexity" evidence="11">
    <location>
        <begin position="252"/>
        <end position="261"/>
    </location>
</feature>
<evidence type="ECO:0000256" key="8">
    <source>
        <dbReference type="ARBA" id="ARBA00023163"/>
    </source>
</evidence>
<comment type="domain">
    <text evidence="10">The C-terminal SGF11-type zinc-finger domain forms part of the 'catalytic lobe' of the SAGA deubiquitination module.</text>
</comment>
<comment type="domain">
    <text evidence="10">The long N-terminal helix forms part of the 'assembly lobe' of the SAGA deubiquitination module.</text>
</comment>
<dbReference type="OrthoDB" id="21557at2759"/>
<evidence type="ECO:0000256" key="10">
    <source>
        <dbReference type="HAMAP-Rule" id="MF_03047"/>
    </source>
</evidence>
<keyword evidence="13" id="KW-1185">Reference proteome</keyword>
<dbReference type="GO" id="GO:0008270">
    <property type="term" value="F:zinc ion binding"/>
    <property type="evidence" value="ECO:0007669"/>
    <property type="project" value="UniProtKB-UniRule"/>
</dbReference>
<dbReference type="PANTHER" id="PTHR46367">
    <property type="entry name" value="ATAXIN-7-LIKE PROTEIN 3"/>
    <property type="match status" value="1"/>
</dbReference>
<comment type="similarity">
    <text evidence="10">Belongs to the SGF11 family.</text>
</comment>
<dbReference type="GeneID" id="112464647"/>
<dbReference type="Gene3D" id="6.10.140.1270">
    <property type="match status" value="1"/>
</dbReference>
<organism evidence="13 14">
    <name type="scientific">Temnothorax curvispinosus</name>
    <dbReference type="NCBI Taxonomy" id="300111"/>
    <lineage>
        <taxon>Eukaryota</taxon>
        <taxon>Metazoa</taxon>
        <taxon>Ecdysozoa</taxon>
        <taxon>Arthropoda</taxon>
        <taxon>Hexapoda</taxon>
        <taxon>Insecta</taxon>
        <taxon>Pterygota</taxon>
        <taxon>Neoptera</taxon>
        <taxon>Endopterygota</taxon>
        <taxon>Hymenoptera</taxon>
        <taxon>Apocrita</taxon>
        <taxon>Aculeata</taxon>
        <taxon>Formicoidea</taxon>
        <taxon>Formicidae</taxon>
        <taxon>Myrmicinae</taxon>
        <taxon>Temnothorax</taxon>
    </lineage>
</organism>
<dbReference type="PROSITE" id="PS51505">
    <property type="entry name" value="SCA7"/>
    <property type="match status" value="1"/>
</dbReference>
<evidence type="ECO:0000256" key="7">
    <source>
        <dbReference type="ARBA" id="ARBA00023159"/>
    </source>
</evidence>
<feature type="zinc finger region" description="SGF11-type" evidence="10">
    <location>
        <begin position="166"/>
        <end position="187"/>
    </location>
</feature>
<feature type="compositionally biased region" description="Low complexity" evidence="11">
    <location>
        <begin position="382"/>
        <end position="398"/>
    </location>
</feature>
<feature type="domain" description="SCA7" evidence="12">
    <location>
        <begin position="301"/>
        <end position="368"/>
    </location>
</feature>
<keyword evidence="5 10" id="KW-0156">Chromatin regulator</keyword>
<dbReference type="GO" id="GO:0006325">
    <property type="term" value="P:chromatin organization"/>
    <property type="evidence" value="ECO:0007669"/>
    <property type="project" value="UniProtKB-KW"/>
</dbReference>
<keyword evidence="2 10" id="KW-0479">Metal-binding</keyword>
<dbReference type="CTD" id="40035"/>
<keyword evidence="3 10" id="KW-0863">Zinc-finger</keyword>
<dbReference type="Proteomes" id="UP000504618">
    <property type="component" value="Unplaced"/>
</dbReference>
<keyword evidence="4 10" id="KW-0862">Zinc</keyword>
<feature type="region of interest" description="Disordered" evidence="11">
    <location>
        <begin position="214"/>
        <end position="299"/>
    </location>
</feature>
<evidence type="ECO:0000256" key="4">
    <source>
        <dbReference type="ARBA" id="ARBA00022833"/>
    </source>
</evidence>
<evidence type="ECO:0000256" key="6">
    <source>
        <dbReference type="ARBA" id="ARBA00023015"/>
    </source>
</evidence>
<sequence length="426" mass="47017">MTGRACRRAGVVSSVIKTERISEYWCRVSAVTAIRTFSSWKTEKTKNVLACSRFALTVLTWITSTRRFVIACLFRMSVTEERIQELNMCFMDFMSKPENVEAATKEIYEDLLDEVLMGFVFDVHRTTKTGSSDIEEGIPDDKSYAIVDSPGLDVFGQHPMKKSQECNCPNCERGVAACRFATHLAKCMGMGRNSSRIASLRIANNSKDMNNYGGVLSDDDDDVDWSLTNDGGNKRKRPRKDRNGVNKRLSKQQKQQGSAGANAGGSGSQRNGENAVIGGGGGGEHNVHSSNESSPSNYENMSLVDKRALLTQICGVVSEHTKKLCTRSVRCPQHTDEQRREIRANLESNGQDSLHVDVDTYEENDGQNLRDTLTRWDREGSSHSSPADSASTTSTSSISRKRETKSKGKGKALSKRDRGSPISQGD</sequence>
<comment type="subcellular location">
    <subcellularLocation>
        <location evidence="1 10">Nucleus</location>
    </subcellularLocation>
</comment>
<feature type="compositionally biased region" description="Low complexity" evidence="11">
    <location>
        <begin position="288"/>
        <end position="299"/>
    </location>
</feature>
<keyword evidence="9 10" id="KW-0539">Nucleus</keyword>
<comment type="subunit">
    <text evidence="10">Component of some SAGA transcription coactivator-HAT complexes. Within the SAGA complex, participates to a subcomplex of SAGA called the DUB module (deubiquitination module).</text>
</comment>
<proteinExistence type="inferred from homology"/>
<accession>A0A6J1QYY6</accession>
<keyword evidence="6 10" id="KW-0805">Transcription regulation</keyword>
<gene>
    <name evidence="14" type="primary">LOC112464647</name>
    <name evidence="10" type="synonym">Sgf11</name>
</gene>
<dbReference type="InterPro" id="IPR013243">
    <property type="entry name" value="SCA7_dom"/>
</dbReference>
<evidence type="ECO:0000259" key="12">
    <source>
        <dbReference type="PROSITE" id="PS51505"/>
    </source>
</evidence>
<dbReference type="GO" id="GO:0006357">
    <property type="term" value="P:regulation of transcription by RNA polymerase II"/>
    <property type="evidence" value="ECO:0007669"/>
    <property type="project" value="TreeGrafter"/>
</dbReference>
<evidence type="ECO:0000313" key="13">
    <source>
        <dbReference type="Proteomes" id="UP000504618"/>
    </source>
</evidence>
<dbReference type="InterPro" id="IPR013246">
    <property type="entry name" value="SAGA_su_Sgf11"/>
</dbReference>
<feature type="compositionally biased region" description="Basic residues" evidence="11">
    <location>
        <begin position="402"/>
        <end position="413"/>
    </location>
</feature>
<dbReference type="Pfam" id="PF08209">
    <property type="entry name" value="Sgf11"/>
    <property type="match status" value="1"/>
</dbReference>
<dbReference type="InterPro" id="IPR051078">
    <property type="entry name" value="SGF11"/>
</dbReference>
<protein>
    <recommendedName>
        <fullName evidence="10">SAGA-associated factor 11 homolog</fullName>
    </recommendedName>
</protein>